<feature type="active site" description="Proton donor" evidence="4">
    <location>
        <position position="208"/>
    </location>
</feature>
<dbReference type="EMBL" id="CP000252">
    <property type="protein sequence ID" value="ABC77269.1"/>
    <property type="molecule type" value="Genomic_DNA"/>
</dbReference>
<dbReference type="EC" id="2.6.99.2" evidence="4 5"/>
<dbReference type="CDD" id="cd00003">
    <property type="entry name" value="PNPsynthase"/>
    <property type="match status" value="1"/>
</dbReference>
<dbReference type="eggNOG" id="COG0854">
    <property type="taxonomic scope" value="Bacteria"/>
</dbReference>
<evidence type="ECO:0000256" key="1">
    <source>
        <dbReference type="ARBA" id="ARBA00022490"/>
    </source>
</evidence>
<keyword evidence="7" id="KW-1185">Reference proteome</keyword>
<dbReference type="AlphaFoldDB" id="Q2LT60"/>
<feature type="active site" description="Proton acceptor" evidence="4">
    <location>
        <position position="60"/>
    </location>
</feature>
<protein>
    <recommendedName>
        <fullName evidence="4 5">Pyridoxine 5'-phosphate synthase</fullName>
        <shortName evidence="4">PNP synthase</shortName>
        <ecNumber evidence="4 5">2.6.99.2</ecNumber>
    </recommendedName>
</protein>
<feature type="binding site" evidence="4">
    <location>
        <position position="62"/>
    </location>
    <ligand>
        <name>1-deoxy-D-xylulose 5-phosphate</name>
        <dbReference type="ChEBI" id="CHEBI:57792"/>
    </ligand>
</feature>
<evidence type="ECO:0000256" key="2">
    <source>
        <dbReference type="ARBA" id="ARBA00022679"/>
    </source>
</evidence>
<dbReference type="GO" id="GO:0033856">
    <property type="term" value="F:pyridoxine 5'-phosphate synthase activity"/>
    <property type="evidence" value="ECO:0007669"/>
    <property type="project" value="UniProtKB-UniRule"/>
</dbReference>
<comment type="catalytic activity">
    <reaction evidence="4">
        <text>3-amino-2-oxopropyl phosphate + 1-deoxy-D-xylulose 5-phosphate = pyridoxine 5'-phosphate + phosphate + 2 H2O + H(+)</text>
        <dbReference type="Rhea" id="RHEA:15265"/>
        <dbReference type="ChEBI" id="CHEBI:15377"/>
        <dbReference type="ChEBI" id="CHEBI:15378"/>
        <dbReference type="ChEBI" id="CHEBI:43474"/>
        <dbReference type="ChEBI" id="CHEBI:57279"/>
        <dbReference type="ChEBI" id="CHEBI:57792"/>
        <dbReference type="ChEBI" id="CHEBI:58589"/>
        <dbReference type="EC" id="2.6.99.2"/>
    </reaction>
</comment>
<dbReference type="HOGENOM" id="CLU_074563_0_0_7"/>
<dbReference type="Gene3D" id="3.20.20.70">
    <property type="entry name" value="Aldolase class I"/>
    <property type="match status" value="1"/>
</dbReference>
<dbReference type="NCBIfam" id="NF003627">
    <property type="entry name" value="PRK05265.1-5"/>
    <property type="match status" value="1"/>
</dbReference>
<feature type="binding site" evidence="4">
    <location>
        <position position="209"/>
    </location>
    <ligand>
        <name>3-amino-2-oxopropyl phosphate</name>
        <dbReference type="ChEBI" id="CHEBI:57279"/>
    </ligand>
</feature>
<comment type="subcellular location">
    <subcellularLocation>
        <location evidence="4">Cytoplasm</location>
    </subcellularLocation>
</comment>
<dbReference type="GO" id="GO:0008615">
    <property type="term" value="P:pyridoxine biosynthetic process"/>
    <property type="evidence" value="ECO:0007669"/>
    <property type="project" value="UniProtKB-UniRule"/>
</dbReference>
<feature type="binding site" evidence="4">
    <location>
        <position position="36"/>
    </location>
    <ligand>
        <name>3-amino-2-oxopropyl phosphate</name>
        <dbReference type="ChEBI" id="CHEBI:57279"/>
    </ligand>
</feature>
<dbReference type="STRING" id="56780.SYN_01378"/>
<keyword evidence="1 4" id="KW-0963">Cytoplasm</keyword>
<reference evidence="6 7" key="1">
    <citation type="journal article" date="2007" name="Proc. Natl. Acad. Sci. U.S.A.">
        <title>The genome of Syntrophus aciditrophicus: life at the thermodynamic limit of microbial growth.</title>
        <authorList>
            <person name="McInerney M.J."/>
            <person name="Rohlin L."/>
            <person name="Mouttaki H."/>
            <person name="Kim U."/>
            <person name="Krupp R.S."/>
            <person name="Rios-Hernandez L."/>
            <person name="Sieber J."/>
            <person name="Struchtemeyer C.G."/>
            <person name="Bhattacharyya A."/>
            <person name="Campbell J.W."/>
            <person name="Gunsalus R.P."/>
        </authorList>
    </citation>
    <scope>NUCLEOTIDE SEQUENCE [LARGE SCALE GENOMIC DNA]</scope>
    <source>
        <strain evidence="6 7">SB</strain>
    </source>
</reference>
<keyword evidence="3 4" id="KW-0664">Pyridoxine biosynthesis</keyword>
<gene>
    <name evidence="4" type="primary">pdxJ</name>
    <name evidence="6" type="ORF">SYN_01378</name>
</gene>
<feature type="active site" description="Proton acceptor" evidence="4">
    <location>
        <position position="87"/>
    </location>
</feature>
<comment type="caution">
    <text evidence="4">Lacks conserved residue(s) required for the propagation of feature annotation.</text>
</comment>
<comment type="subunit">
    <text evidence="4">Homooctamer; tetramer of dimers.</text>
</comment>
<comment type="function">
    <text evidence="4">Catalyzes the complicated ring closure reaction between the two acyclic compounds 1-deoxy-D-xylulose-5-phosphate (DXP) and 3-amino-2-oxopropyl phosphate (1-amino-acetone-3-phosphate or AAP) to form pyridoxine 5'-phosphate (PNP) and inorganic phosphate.</text>
</comment>
<comment type="similarity">
    <text evidence="4">Belongs to the PNP synthase family.</text>
</comment>
<evidence type="ECO:0000313" key="7">
    <source>
        <dbReference type="Proteomes" id="UP000001933"/>
    </source>
</evidence>
<organism evidence="6 7">
    <name type="scientific">Syntrophus aciditrophicus (strain SB)</name>
    <dbReference type="NCBI Taxonomy" id="56780"/>
    <lineage>
        <taxon>Bacteria</taxon>
        <taxon>Pseudomonadati</taxon>
        <taxon>Thermodesulfobacteriota</taxon>
        <taxon>Syntrophia</taxon>
        <taxon>Syntrophales</taxon>
        <taxon>Syntrophaceae</taxon>
        <taxon>Syntrophus</taxon>
    </lineage>
</organism>
<dbReference type="Proteomes" id="UP000001933">
    <property type="component" value="Chromosome"/>
</dbReference>
<dbReference type="InterPro" id="IPR013785">
    <property type="entry name" value="Aldolase_TIM"/>
</dbReference>
<evidence type="ECO:0000313" key="6">
    <source>
        <dbReference type="EMBL" id="ABC77269.1"/>
    </source>
</evidence>
<keyword evidence="2 4" id="KW-0808">Transferase</keyword>
<dbReference type="InParanoid" id="Q2LT60"/>
<sequence>MEKGAALSMPMGGVFYFKRNFLSVKIDYLAMLGEARGNNPDLVEGAVICENAGSDGITVHLRKDRRHIQDKDVLALKGVVRGKFNIEIPLSDEIIGIAKEIKPTQVTIVPEKKHESKEGGGFDVRRYRQKVKDTVKFFHDQDILVSLLVDPDAETVELSKDCDADFVEIHAGTYCNAVDKAVIDREIARIYGAANRAAEIGIQFNAGHGLNYQNVLPVLNAKLLGDVIIGRSIFERAETVGLFKAVDEMLEVLE</sequence>
<evidence type="ECO:0000256" key="3">
    <source>
        <dbReference type="ARBA" id="ARBA00023096"/>
    </source>
</evidence>
<dbReference type="PANTHER" id="PTHR30456:SF0">
    <property type="entry name" value="PYRIDOXINE 5'-PHOSPHATE SYNTHASE"/>
    <property type="match status" value="1"/>
</dbReference>
<dbReference type="NCBIfam" id="NF003625">
    <property type="entry name" value="PRK05265.1-3"/>
    <property type="match status" value="1"/>
</dbReference>
<evidence type="ECO:0000256" key="5">
    <source>
        <dbReference type="NCBIfam" id="TIGR00559"/>
    </source>
</evidence>
<dbReference type="PANTHER" id="PTHR30456">
    <property type="entry name" value="PYRIDOXINE 5'-PHOSPHATE SYNTHASE"/>
    <property type="match status" value="1"/>
</dbReference>
<dbReference type="GO" id="GO:0005829">
    <property type="term" value="C:cytosol"/>
    <property type="evidence" value="ECO:0007669"/>
    <property type="project" value="TreeGrafter"/>
</dbReference>
<dbReference type="KEGG" id="sat:SYN_01378"/>
<accession>Q2LT60</accession>
<dbReference type="Pfam" id="PF03740">
    <property type="entry name" value="PdxJ"/>
    <property type="match status" value="1"/>
</dbReference>
<feature type="site" description="Transition state stabilizer" evidence="4">
    <location>
        <position position="168"/>
    </location>
</feature>
<comment type="pathway">
    <text evidence="4">Cofactor biosynthesis; pyridoxine 5'-phosphate biosynthesis; pyridoxine 5'-phosphate from D-erythrose 4-phosphate: step 5/5.</text>
</comment>
<dbReference type="FunCoup" id="Q2LT60">
    <property type="interactions" value="302"/>
</dbReference>
<dbReference type="NCBIfam" id="TIGR00559">
    <property type="entry name" value="pdxJ"/>
    <property type="match status" value="1"/>
</dbReference>
<evidence type="ECO:0000256" key="4">
    <source>
        <dbReference type="HAMAP-Rule" id="MF_00279"/>
    </source>
</evidence>
<dbReference type="HAMAP" id="MF_00279">
    <property type="entry name" value="PdxJ"/>
    <property type="match status" value="1"/>
</dbReference>
<feature type="binding site" evidence="4">
    <location>
        <position position="67"/>
    </location>
    <ligand>
        <name>1-deoxy-D-xylulose 5-phosphate</name>
        <dbReference type="ChEBI" id="CHEBI:57792"/>
    </ligand>
</feature>
<proteinExistence type="inferred from homology"/>
<dbReference type="InterPro" id="IPR036130">
    <property type="entry name" value="Pyridoxine-5'_phos_synth"/>
</dbReference>
<dbReference type="UniPathway" id="UPA00244">
    <property type="reaction ID" value="UER00313"/>
</dbReference>
<dbReference type="SUPFAM" id="SSF63892">
    <property type="entry name" value="Pyridoxine 5'-phosphate synthase"/>
    <property type="match status" value="1"/>
</dbReference>
<name>Q2LT60_SYNAS</name>
<dbReference type="InterPro" id="IPR004569">
    <property type="entry name" value="PyrdxlP_synth_PdxJ"/>
</dbReference>